<evidence type="ECO:0000256" key="6">
    <source>
        <dbReference type="ARBA" id="ARBA00022679"/>
    </source>
</evidence>
<dbReference type="EMBL" id="JANBOJ010000146">
    <property type="protein sequence ID" value="KAJ1721830.1"/>
    <property type="molecule type" value="Genomic_DNA"/>
</dbReference>
<evidence type="ECO:0000256" key="1">
    <source>
        <dbReference type="ARBA" id="ARBA00004123"/>
    </source>
</evidence>
<dbReference type="EC" id="2.1.1.85" evidence="3"/>
<dbReference type="SUPFAM" id="SSF53335">
    <property type="entry name" value="S-adenosyl-L-methionine-dependent methyltransferases"/>
    <property type="match status" value="1"/>
</dbReference>
<protein>
    <recommendedName>
        <fullName evidence="3">protein-histidine N-methyltransferase</fullName>
        <ecNumber evidence="3">2.1.1.85</ecNumber>
    </recommendedName>
</protein>
<organism evidence="10 11">
    <name type="scientific">Coemansia erecta</name>
    <dbReference type="NCBI Taxonomy" id="147472"/>
    <lineage>
        <taxon>Eukaryota</taxon>
        <taxon>Fungi</taxon>
        <taxon>Fungi incertae sedis</taxon>
        <taxon>Zoopagomycota</taxon>
        <taxon>Kickxellomycotina</taxon>
        <taxon>Kickxellomycetes</taxon>
        <taxon>Kickxellales</taxon>
        <taxon>Kickxellaceae</taxon>
        <taxon>Coemansia</taxon>
    </lineage>
</organism>
<evidence type="ECO:0000256" key="2">
    <source>
        <dbReference type="ARBA" id="ARBA00004496"/>
    </source>
</evidence>
<keyword evidence="7" id="KW-0949">S-adenosyl-L-methionine</keyword>
<dbReference type="GO" id="GO:0005634">
    <property type="term" value="C:nucleus"/>
    <property type="evidence" value="ECO:0007669"/>
    <property type="project" value="UniProtKB-SubCell"/>
</dbReference>
<dbReference type="Gene3D" id="3.40.50.150">
    <property type="entry name" value="Vaccinia Virus protein VP39"/>
    <property type="match status" value="1"/>
</dbReference>
<dbReference type="GO" id="GO:0032259">
    <property type="term" value="P:methylation"/>
    <property type="evidence" value="ECO:0007669"/>
    <property type="project" value="UniProtKB-KW"/>
</dbReference>
<keyword evidence="11" id="KW-1185">Reference proteome</keyword>
<evidence type="ECO:0000256" key="8">
    <source>
        <dbReference type="ARBA" id="ARBA00023242"/>
    </source>
</evidence>
<reference evidence="10" key="1">
    <citation type="submission" date="2022-07" db="EMBL/GenBank/DDBJ databases">
        <title>Phylogenomic reconstructions and comparative analyses of Kickxellomycotina fungi.</title>
        <authorList>
            <person name="Reynolds N.K."/>
            <person name="Stajich J.E."/>
            <person name="Barry K."/>
            <person name="Grigoriev I.V."/>
            <person name="Crous P."/>
            <person name="Smith M.E."/>
        </authorList>
    </citation>
    <scope>NUCLEOTIDE SEQUENCE</scope>
    <source>
        <strain evidence="10">NBRC 32514</strain>
    </source>
</reference>
<dbReference type="CDD" id="cd02440">
    <property type="entry name" value="AdoMet_MTases"/>
    <property type="match status" value="1"/>
</dbReference>
<gene>
    <name evidence="10" type="ORF">LPJ53_003687</name>
</gene>
<evidence type="ECO:0000256" key="4">
    <source>
        <dbReference type="ARBA" id="ARBA00022490"/>
    </source>
</evidence>
<dbReference type="InterPro" id="IPR019410">
    <property type="entry name" value="Methyltransf_16"/>
</dbReference>
<keyword evidence="8" id="KW-0539">Nucleus</keyword>
<keyword evidence="6" id="KW-0808">Transferase</keyword>
<proteinExistence type="inferred from homology"/>
<dbReference type="GO" id="GO:0018064">
    <property type="term" value="F:protein-L-histidine N-tele-methyltransferase activity"/>
    <property type="evidence" value="ECO:0007669"/>
    <property type="project" value="UniProtKB-EC"/>
</dbReference>
<dbReference type="InterPro" id="IPR029063">
    <property type="entry name" value="SAM-dependent_MTases_sf"/>
</dbReference>
<name>A0A9W7Y1I3_9FUNG</name>
<dbReference type="Proteomes" id="UP001149813">
    <property type="component" value="Unassembled WGS sequence"/>
</dbReference>
<accession>A0A9W7Y1I3</accession>
<evidence type="ECO:0000256" key="7">
    <source>
        <dbReference type="ARBA" id="ARBA00022691"/>
    </source>
</evidence>
<evidence type="ECO:0000256" key="3">
    <source>
        <dbReference type="ARBA" id="ARBA00012533"/>
    </source>
</evidence>
<dbReference type="OrthoDB" id="1723750at2759"/>
<keyword evidence="5" id="KW-0489">Methyltransferase</keyword>
<comment type="similarity">
    <text evidence="9">Belongs to the methyltransferase superfamily. METTL18 family.</text>
</comment>
<evidence type="ECO:0000256" key="9">
    <source>
        <dbReference type="ARBA" id="ARBA00038126"/>
    </source>
</evidence>
<dbReference type="PANTHER" id="PTHR14614">
    <property type="entry name" value="HEPATOCELLULAR CARCINOMA-ASSOCIATED ANTIGEN"/>
    <property type="match status" value="1"/>
</dbReference>
<comment type="caution">
    <text evidence="10">The sequence shown here is derived from an EMBL/GenBank/DDBJ whole genome shotgun (WGS) entry which is preliminary data.</text>
</comment>
<sequence>MSFRFNFGVDADDEPSSCVGVFGGASSDTGMVAQTESAASLYAAPYEIVPLAIPSVSSLMVDAIFYASQHVWKRQIDDVQFQLAQQDSMDGSESSVMRQAMAEDKNASDVIKGVYEGGLKTWECSIDLLLYLVDLQSKCGMALDGMRVLEIGCGTGLPSLHILKSTPSAHVCMQDYNRDVLELVTMPNVLANTVLAPASDGDSGDVVHTEADTETCEIDIDFRRTQVLFGDSTDEVIGKRDIPELSTDEAHEADRRLLDGSDICGRCELIAGDWAEIERGLRGQGREHTFDLVLTSETIYDTDSYKKLHDLLECVLSKDSTQAQAQAQNRQKPMVLVAAKSIYFGLTGSVLTFRQYVESRGIFEAESVWQSGGSMPREILRLVWRNGSE</sequence>
<dbReference type="AlphaFoldDB" id="A0A9W7Y1I3"/>
<evidence type="ECO:0000256" key="5">
    <source>
        <dbReference type="ARBA" id="ARBA00022603"/>
    </source>
</evidence>
<evidence type="ECO:0000313" key="10">
    <source>
        <dbReference type="EMBL" id="KAJ1721830.1"/>
    </source>
</evidence>
<keyword evidence="4" id="KW-0963">Cytoplasm</keyword>
<comment type="subcellular location">
    <subcellularLocation>
        <location evidence="2">Cytoplasm</location>
    </subcellularLocation>
    <subcellularLocation>
        <location evidence="1">Nucleus</location>
    </subcellularLocation>
</comment>
<dbReference type="GO" id="GO:0005737">
    <property type="term" value="C:cytoplasm"/>
    <property type="evidence" value="ECO:0007669"/>
    <property type="project" value="UniProtKB-SubCell"/>
</dbReference>
<dbReference type="Pfam" id="PF10294">
    <property type="entry name" value="Methyltransf_16"/>
    <property type="match status" value="1"/>
</dbReference>
<dbReference type="PANTHER" id="PTHR14614:SF39">
    <property type="entry name" value="HISTIDINE PROTEIN METHYLTRANSFERASE 1 HOMOLOG"/>
    <property type="match status" value="1"/>
</dbReference>
<evidence type="ECO:0000313" key="11">
    <source>
        <dbReference type="Proteomes" id="UP001149813"/>
    </source>
</evidence>